<evidence type="ECO:0000256" key="2">
    <source>
        <dbReference type="ARBA" id="ARBA00008016"/>
    </source>
</evidence>
<feature type="binding site" evidence="13">
    <location>
        <begin position="30"/>
        <end position="37"/>
    </location>
    <ligand>
        <name>ATP</name>
        <dbReference type="ChEBI" id="CHEBI:30616"/>
    </ligand>
</feature>
<dbReference type="SUPFAM" id="SSF52540">
    <property type="entry name" value="P-loop containing nucleoside triphosphate hydrolases"/>
    <property type="match status" value="1"/>
</dbReference>
<accession>A0A1D9MHS9</accession>
<evidence type="ECO:0000256" key="7">
    <source>
        <dbReference type="ARBA" id="ARBA00022763"/>
    </source>
</evidence>
<evidence type="ECO:0000256" key="11">
    <source>
        <dbReference type="ARBA" id="ARBA00023236"/>
    </source>
</evidence>
<dbReference type="AlphaFoldDB" id="A0A1D9MHS9"/>
<dbReference type="GO" id="GO:0009432">
    <property type="term" value="P:SOS response"/>
    <property type="evidence" value="ECO:0007669"/>
    <property type="project" value="UniProtKB-UniRule"/>
</dbReference>
<dbReference type="InterPro" id="IPR018078">
    <property type="entry name" value="DNA-binding_RecF_CS"/>
</dbReference>
<dbReference type="GO" id="GO:0006302">
    <property type="term" value="P:double-strand break repair"/>
    <property type="evidence" value="ECO:0007669"/>
    <property type="project" value="TreeGrafter"/>
</dbReference>
<keyword evidence="9 13" id="KW-0238">DNA-binding</keyword>
<dbReference type="InterPro" id="IPR042174">
    <property type="entry name" value="RecF_2"/>
</dbReference>
<keyword evidence="8 13" id="KW-0067">ATP-binding</keyword>
<keyword evidence="18" id="KW-1185">Reference proteome</keyword>
<name>A0A1D9MHS9_9ACTO</name>
<organism evidence="17 18">
    <name type="scientific">Boudabousia tangfeifanii</name>
    <dbReference type="NCBI Taxonomy" id="1912795"/>
    <lineage>
        <taxon>Bacteria</taxon>
        <taxon>Bacillati</taxon>
        <taxon>Actinomycetota</taxon>
        <taxon>Actinomycetes</taxon>
        <taxon>Actinomycetales</taxon>
        <taxon>Actinomycetaceae</taxon>
        <taxon>Boudabousia</taxon>
    </lineage>
</organism>
<evidence type="ECO:0000313" key="17">
    <source>
        <dbReference type="EMBL" id="AOZ71871.1"/>
    </source>
</evidence>
<dbReference type="STRING" id="1912795.BK816_00015"/>
<evidence type="ECO:0000259" key="16">
    <source>
        <dbReference type="Pfam" id="PF02463"/>
    </source>
</evidence>
<keyword evidence="10 13" id="KW-0234">DNA repair</keyword>
<dbReference type="GO" id="GO:0006260">
    <property type="term" value="P:DNA replication"/>
    <property type="evidence" value="ECO:0007669"/>
    <property type="project" value="UniProtKB-UniRule"/>
</dbReference>
<dbReference type="Proteomes" id="UP000176288">
    <property type="component" value="Chromosome"/>
</dbReference>
<keyword evidence="5 13" id="KW-0235">DNA replication</keyword>
<dbReference type="InterPro" id="IPR001238">
    <property type="entry name" value="DNA-binding_RecF"/>
</dbReference>
<comment type="subcellular location">
    <subcellularLocation>
        <location evidence="1 13 14">Cytoplasm</location>
    </subcellularLocation>
</comment>
<keyword evidence="11 13" id="KW-0742">SOS response</keyword>
<evidence type="ECO:0000256" key="5">
    <source>
        <dbReference type="ARBA" id="ARBA00022705"/>
    </source>
</evidence>
<gene>
    <name evidence="13" type="primary">recF</name>
    <name evidence="17" type="ORF">BK816_00015</name>
</gene>
<evidence type="ECO:0000256" key="3">
    <source>
        <dbReference type="ARBA" id="ARBA00020170"/>
    </source>
</evidence>
<proteinExistence type="inferred from homology"/>
<evidence type="ECO:0000313" key="18">
    <source>
        <dbReference type="Proteomes" id="UP000176288"/>
    </source>
</evidence>
<dbReference type="HAMAP" id="MF_00365">
    <property type="entry name" value="RecF"/>
    <property type="match status" value="1"/>
</dbReference>
<evidence type="ECO:0000256" key="14">
    <source>
        <dbReference type="RuleBase" id="RU000578"/>
    </source>
</evidence>
<evidence type="ECO:0000256" key="1">
    <source>
        <dbReference type="ARBA" id="ARBA00004496"/>
    </source>
</evidence>
<dbReference type="PANTHER" id="PTHR32182">
    <property type="entry name" value="DNA REPLICATION AND REPAIR PROTEIN RECF"/>
    <property type="match status" value="1"/>
</dbReference>
<dbReference type="EMBL" id="CP017812">
    <property type="protein sequence ID" value="AOZ71871.1"/>
    <property type="molecule type" value="Genomic_DNA"/>
</dbReference>
<dbReference type="GO" id="GO:0000731">
    <property type="term" value="P:DNA synthesis involved in DNA repair"/>
    <property type="evidence" value="ECO:0007669"/>
    <property type="project" value="TreeGrafter"/>
</dbReference>
<evidence type="ECO:0000256" key="4">
    <source>
        <dbReference type="ARBA" id="ARBA00022490"/>
    </source>
</evidence>
<evidence type="ECO:0000256" key="10">
    <source>
        <dbReference type="ARBA" id="ARBA00023204"/>
    </source>
</evidence>
<evidence type="ECO:0000256" key="12">
    <source>
        <dbReference type="ARBA" id="ARBA00025401"/>
    </source>
</evidence>
<sequence>MYVSHVALDDFRSYRQIVATLVPGVNVLSGPNGQGKTNFVEAISYLANLSSHRVGAESALVRANPDGTKANAAVIRLKVCQGERERILELEIVSSKPNRARINRTAVRPRELAYELKTVIFAPEDLQLVRAEPALRRKFLDEGVAAWRPTLSQLKTDYEKVLRQRGALLKDLKSGRADSYAQSTLEVWNGQLATLGAQLTIARENLVAQLLAPTQKAHNKIASQGREIFLAYQRQVDKTIAPEKEIEETRDLAQRLQAAMAQREREEIARGVNLIGPHRDDLEIKLDHLPVRGFASHGESWSVALALKLGLYEVLGGQSEDRSERPVLILDDVFAELDSYRRAALAEIISGAEQVLITTAEASELPESLDAHHISVRRDPQAGSIFLETETLPVDGPVEETKTEATGEQGSAS</sequence>
<dbReference type="PANTHER" id="PTHR32182:SF0">
    <property type="entry name" value="DNA REPLICATION AND REPAIR PROTEIN RECF"/>
    <property type="match status" value="1"/>
</dbReference>
<dbReference type="KEGG" id="avu:BK816_00015"/>
<dbReference type="GO" id="GO:0005737">
    <property type="term" value="C:cytoplasm"/>
    <property type="evidence" value="ECO:0007669"/>
    <property type="project" value="UniProtKB-SubCell"/>
</dbReference>
<evidence type="ECO:0000256" key="15">
    <source>
        <dbReference type="SAM" id="MobiDB-lite"/>
    </source>
</evidence>
<dbReference type="Gene3D" id="3.40.50.300">
    <property type="entry name" value="P-loop containing nucleotide triphosphate hydrolases"/>
    <property type="match status" value="1"/>
</dbReference>
<dbReference type="Pfam" id="PF02463">
    <property type="entry name" value="SMC_N"/>
    <property type="match status" value="1"/>
</dbReference>
<dbReference type="GO" id="GO:0003697">
    <property type="term" value="F:single-stranded DNA binding"/>
    <property type="evidence" value="ECO:0007669"/>
    <property type="project" value="UniProtKB-UniRule"/>
</dbReference>
<evidence type="ECO:0000256" key="13">
    <source>
        <dbReference type="HAMAP-Rule" id="MF_00365"/>
    </source>
</evidence>
<evidence type="ECO:0000256" key="9">
    <source>
        <dbReference type="ARBA" id="ARBA00023125"/>
    </source>
</evidence>
<dbReference type="GO" id="GO:0005524">
    <property type="term" value="F:ATP binding"/>
    <property type="evidence" value="ECO:0007669"/>
    <property type="project" value="UniProtKB-UniRule"/>
</dbReference>
<feature type="domain" description="RecF/RecN/SMC N-terminal" evidence="16">
    <location>
        <begin position="2"/>
        <end position="366"/>
    </location>
</feature>
<evidence type="ECO:0000256" key="8">
    <source>
        <dbReference type="ARBA" id="ARBA00022840"/>
    </source>
</evidence>
<keyword evidence="4 13" id="KW-0963">Cytoplasm</keyword>
<keyword evidence="7 13" id="KW-0227">DNA damage</keyword>
<protein>
    <recommendedName>
        <fullName evidence="3 13">DNA replication and repair protein RecF</fullName>
    </recommendedName>
</protein>
<comment type="similarity">
    <text evidence="2 13 14">Belongs to the RecF family.</text>
</comment>
<dbReference type="OrthoDB" id="9803889at2"/>
<dbReference type="NCBIfam" id="TIGR00611">
    <property type="entry name" value="recf"/>
    <property type="match status" value="1"/>
</dbReference>
<feature type="region of interest" description="Disordered" evidence="15">
    <location>
        <begin position="389"/>
        <end position="413"/>
    </location>
</feature>
<dbReference type="PROSITE" id="PS00618">
    <property type="entry name" value="RECF_2"/>
    <property type="match status" value="1"/>
</dbReference>
<dbReference type="InterPro" id="IPR003395">
    <property type="entry name" value="RecF/RecN/SMC_N"/>
</dbReference>
<reference evidence="17 18" key="1">
    <citation type="submission" date="2016-10" db="EMBL/GenBank/DDBJ databases">
        <title>Actinomyces aegypiusis sp. nov., isolated from the Aegypius monachus in Qinghai Tibet Plateau China.</title>
        <authorList>
            <person name="Wang Y."/>
        </authorList>
    </citation>
    <scope>NUCLEOTIDE SEQUENCE [LARGE SCALE GENOMIC DNA]</scope>
    <source>
        <strain evidence="17 18">VUL4_3</strain>
    </source>
</reference>
<comment type="function">
    <text evidence="12 13 14">The RecF protein is involved in DNA metabolism; it is required for DNA replication and normal SOS inducibility. RecF binds preferentially to single-stranded, linear DNA. It also seems to bind ATP.</text>
</comment>
<dbReference type="InterPro" id="IPR027417">
    <property type="entry name" value="P-loop_NTPase"/>
</dbReference>
<keyword evidence="6 13" id="KW-0547">Nucleotide-binding</keyword>
<dbReference type="Gene3D" id="1.20.1050.90">
    <property type="entry name" value="RecF/RecN/SMC, N-terminal domain"/>
    <property type="match status" value="1"/>
</dbReference>
<evidence type="ECO:0000256" key="6">
    <source>
        <dbReference type="ARBA" id="ARBA00022741"/>
    </source>
</evidence>